<evidence type="ECO:0000313" key="5">
    <source>
        <dbReference type="Proteomes" id="UP000283732"/>
    </source>
</evidence>
<dbReference type="Proteomes" id="UP000283732">
    <property type="component" value="Unassembled WGS sequence"/>
</dbReference>
<dbReference type="EMBL" id="QRKC01000005">
    <property type="protein sequence ID" value="RHH76715.1"/>
    <property type="molecule type" value="Genomic_DNA"/>
</dbReference>
<name>A0A3R6CYX8_9BACT</name>
<dbReference type="Proteomes" id="UP000285173">
    <property type="component" value="Unassembled WGS sequence"/>
</dbReference>
<evidence type="ECO:0000313" key="3">
    <source>
        <dbReference type="EMBL" id="RHH76715.1"/>
    </source>
</evidence>
<dbReference type="EMBL" id="QSUP01000011">
    <property type="protein sequence ID" value="RGN51607.1"/>
    <property type="molecule type" value="Genomic_DNA"/>
</dbReference>
<evidence type="ECO:0000313" key="6">
    <source>
        <dbReference type="Proteomes" id="UP000285173"/>
    </source>
</evidence>
<sequence length="100" mass="11327">MPYFVSQLPDACATVVKRLFVICLTSVSLLSDKNKHGIKDTKNNGEKACCSDLFALFLQDMQILNRLRMNATRFKDGCESFKKLSLNELVENMDTYKVGI</sequence>
<dbReference type="AlphaFoldDB" id="A0A3R6CYX8"/>
<dbReference type="Proteomes" id="UP000261088">
    <property type="component" value="Unassembled WGS sequence"/>
</dbReference>
<proteinExistence type="predicted"/>
<protein>
    <submittedName>
        <fullName evidence="2">Uncharacterized protein</fullName>
    </submittedName>
</protein>
<evidence type="ECO:0000313" key="4">
    <source>
        <dbReference type="Proteomes" id="UP000261088"/>
    </source>
</evidence>
<comment type="caution">
    <text evidence="2">The sequence shown here is derived from an EMBL/GenBank/DDBJ whole genome shotgun (WGS) entry which is preliminary data.</text>
</comment>
<accession>A0A3R6CYX8</accession>
<dbReference type="EMBL" id="QSEF01000006">
    <property type="protein sequence ID" value="RGZ49711.1"/>
    <property type="molecule type" value="Genomic_DNA"/>
</dbReference>
<reference evidence="4 5" key="1">
    <citation type="submission" date="2018-08" db="EMBL/GenBank/DDBJ databases">
        <title>A genome reference for cultivated species of the human gut microbiota.</title>
        <authorList>
            <person name="Zou Y."/>
            <person name="Xue W."/>
            <person name="Luo G."/>
        </authorList>
    </citation>
    <scope>NUCLEOTIDE SEQUENCE [LARGE SCALE GENOMIC DNA]</scope>
    <source>
        <strain evidence="3 5">AM16-50</strain>
        <strain evidence="2 6">AM50-15</strain>
        <strain evidence="1 4">OM05-11AA</strain>
    </source>
</reference>
<evidence type="ECO:0000313" key="1">
    <source>
        <dbReference type="EMBL" id="RGN51607.1"/>
    </source>
</evidence>
<evidence type="ECO:0000313" key="2">
    <source>
        <dbReference type="EMBL" id="RGZ49711.1"/>
    </source>
</evidence>
<gene>
    <name evidence="3" type="ORF">DW191_12175</name>
    <name evidence="2" type="ORF">DW986_05500</name>
    <name evidence="1" type="ORF">DXB61_10975</name>
</gene>
<organism evidence="2 6">
    <name type="scientific">Parabacteroides merdae</name>
    <dbReference type="NCBI Taxonomy" id="46503"/>
    <lineage>
        <taxon>Bacteria</taxon>
        <taxon>Pseudomonadati</taxon>
        <taxon>Bacteroidota</taxon>
        <taxon>Bacteroidia</taxon>
        <taxon>Bacteroidales</taxon>
        <taxon>Tannerellaceae</taxon>
        <taxon>Parabacteroides</taxon>
    </lineage>
</organism>